<comment type="caution">
    <text evidence="1">The sequence shown here is derived from an EMBL/GenBank/DDBJ whole genome shotgun (WGS) entry which is preliminary data.</text>
</comment>
<accession>A0A5C5ZVM0</accession>
<dbReference type="Proteomes" id="UP000315440">
    <property type="component" value="Unassembled WGS sequence"/>
</dbReference>
<dbReference type="AlphaFoldDB" id="A0A5C5ZVM0"/>
<reference evidence="1 2" key="1">
    <citation type="submission" date="2019-02" db="EMBL/GenBank/DDBJ databases">
        <title>Deep-cultivation of Planctomycetes and their phenomic and genomic characterization uncovers novel biology.</title>
        <authorList>
            <person name="Wiegand S."/>
            <person name="Jogler M."/>
            <person name="Boedeker C."/>
            <person name="Pinto D."/>
            <person name="Vollmers J."/>
            <person name="Rivas-Marin E."/>
            <person name="Kohn T."/>
            <person name="Peeters S.H."/>
            <person name="Heuer A."/>
            <person name="Rast P."/>
            <person name="Oberbeckmann S."/>
            <person name="Bunk B."/>
            <person name="Jeske O."/>
            <person name="Meyerdierks A."/>
            <person name="Storesund J.E."/>
            <person name="Kallscheuer N."/>
            <person name="Luecker S."/>
            <person name="Lage O.M."/>
            <person name="Pohl T."/>
            <person name="Merkel B.J."/>
            <person name="Hornburger P."/>
            <person name="Mueller R.-W."/>
            <person name="Bruemmer F."/>
            <person name="Labrenz M."/>
            <person name="Spormann A.M."/>
            <person name="Op Den Camp H."/>
            <person name="Overmann J."/>
            <person name="Amann R."/>
            <person name="Jetten M.S.M."/>
            <person name="Mascher T."/>
            <person name="Medema M.H."/>
            <person name="Devos D.P."/>
            <person name="Kaster A.-K."/>
            <person name="Ovreas L."/>
            <person name="Rohde M."/>
            <person name="Galperin M.Y."/>
            <person name="Jogler C."/>
        </authorList>
    </citation>
    <scope>NUCLEOTIDE SEQUENCE [LARGE SCALE GENOMIC DNA]</scope>
    <source>
        <strain evidence="1 2">Mal64</strain>
    </source>
</reference>
<proteinExistence type="predicted"/>
<evidence type="ECO:0000313" key="2">
    <source>
        <dbReference type="Proteomes" id="UP000315440"/>
    </source>
</evidence>
<evidence type="ECO:0000313" key="1">
    <source>
        <dbReference type="EMBL" id="TWT90273.1"/>
    </source>
</evidence>
<dbReference type="EMBL" id="SJPQ01000001">
    <property type="protein sequence ID" value="TWT90273.1"/>
    <property type="molecule type" value="Genomic_DNA"/>
</dbReference>
<sequence>MGAERAELDDAAVDRDDGLAVICYRIASDAELIG</sequence>
<keyword evidence="2" id="KW-1185">Reference proteome</keyword>
<organism evidence="1 2">
    <name type="scientific">Pseudobythopirellula maris</name>
    <dbReference type="NCBI Taxonomy" id="2527991"/>
    <lineage>
        <taxon>Bacteria</taxon>
        <taxon>Pseudomonadati</taxon>
        <taxon>Planctomycetota</taxon>
        <taxon>Planctomycetia</taxon>
        <taxon>Pirellulales</taxon>
        <taxon>Lacipirellulaceae</taxon>
        <taxon>Pseudobythopirellula</taxon>
    </lineage>
</organism>
<protein>
    <submittedName>
        <fullName evidence="1">Uncharacterized protein</fullName>
    </submittedName>
</protein>
<gene>
    <name evidence="1" type="ORF">Mal64_06580</name>
</gene>
<name>A0A5C5ZVM0_9BACT</name>